<evidence type="ECO:0000313" key="13">
    <source>
        <dbReference type="EMBL" id="KAK3596896.1"/>
    </source>
</evidence>
<dbReference type="SMART" id="SM00179">
    <property type="entry name" value="EGF_CA"/>
    <property type="match status" value="3"/>
</dbReference>
<dbReference type="FunFam" id="2.10.25.10:FF:000125">
    <property type="entry name" value="Neurogenic locus notch protein-like"/>
    <property type="match status" value="1"/>
</dbReference>
<reference evidence="13" key="2">
    <citation type="journal article" date="2021" name="Genome Biol. Evol.">
        <title>Developing a high-quality reference genome for a parasitic bivalve with doubly uniparental inheritance (Bivalvia: Unionida).</title>
        <authorList>
            <person name="Smith C.H."/>
        </authorList>
    </citation>
    <scope>NUCLEOTIDE SEQUENCE</scope>
    <source>
        <strain evidence="13">CHS0354</strain>
        <tissue evidence="13">Mantle</tissue>
    </source>
</reference>
<evidence type="ECO:0000256" key="8">
    <source>
        <dbReference type="SAM" id="Coils"/>
    </source>
</evidence>
<dbReference type="PRINTS" id="PR00258">
    <property type="entry name" value="SPERACTRCPTR"/>
</dbReference>
<evidence type="ECO:0000256" key="5">
    <source>
        <dbReference type="ARBA" id="ARBA00023180"/>
    </source>
</evidence>
<dbReference type="InterPro" id="IPR001881">
    <property type="entry name" value="EGF-like_Ca-bd_dom"/>
</dbReference>
<keyword evidence="8" id="KW-0175">Coiled coil</keyword>
<dbReference type="PROSITE" id="PS01187">
    <property type="entry name" value="EGF_CA"/>
    <property type="match status" value="2"/>
</dbReference>
<reference evidence="13" key="1">
    <citation type="journal article" date="2021" name="Genome Biol. Evol.">
        <title>A High-Quality Reference Genome for a Parasitic Bivalve with Doubly Uniparental Inheritance (Bivalvia: Unionida).</title>
        <authorList>
            <person name="Smith C.H."/>
        </authorList>
    </citation>
    <scope>NUCLEOTIDE SEQUENCE</scope>
    <source>
        <strain evidence="13">CHS0354</strain>
    </source>
</reference>
<reference evidence="13" key="3">
    <citation type="submission" date="2023-05" db="EMBL/GenBank/DDBJ databases">
        <authorList>
            <person name="Smith C.H."/>
        </authorList>
    </citation>
    <scope>NUCLEOTIDE SEQUENCE</scope>
    <source>
        <strain evidence="13">CHS0354</strain>
        <tissue evidence="13">Mantle</tissue>
    </source>
</reference>
<evidence type="ECO:0000256" key="3">
    <source>
        <dbReference type="ARBA" id="ARBA00022737"/>
    </source>
</evidence>
<evidence type="ECO:0000256" key="10">
    <source>
        <dbReference type="SAM" id="SignalP"/>
    </source>
</evidence>
<evidence type="ECO:0000256" key="4">
    <source>
        <dbReference type="ARBA" id="ARBA00023157"/>
    </source>
</evidence>
<dbReference type="AlphaFoldDB" id="A0AAE0W0F8"/>
<feature type="domain" description="SRCR" evidence="12">
    <location>
        <begin position="24"/>
        <end position="126"/>
    </location>
</feature>
<dbReference type="PANTHER" id="PTHR19331">
    <property type="entry name" value="SCAVENGER RECEPTOR DOMAIN-CONTAINING"/>
    <property type="match status" value="1"/>
</dbReference>
<feature type="domain" description="EGF-like" evidence="11">
    <location>
        <begin position="302"/>
        <end position="338"/>
    </location>
</feature>
<dbReference type="Gene3D" id="3.10.250.10">
    <property type="entry name" value="SRCR-like domain"/>
    <property type="match status" value="2"/>
</dbReference>
<dbReference type="InterPro" id="IPR036772">
    <property type="entry name" value="SRCR-like_dom_sf"/>
</dbReference>
<dbReference type="GO" id="GO:0016020">
    <property type="term" value="C:membrane"/>
    <property type="evidence" value="ECO:0007669"/>
    <property type="project" value="InterPro"/>
</dbReference>
<dbReference type="GO" id="GO:0005509">
    <property type="term" value="F:calcium ion binding"/>
    <property type="evidence" value="ECO:0007669"/>
    <property type="project" value="InterPro"/>
</dbReference>
<dbReference type="InterPro" id="IPR000742">
    <property type="entry name" value="EGF"/>
</dbReference>
<evidence type="ECO:0000313" key="14">
    <source>
        <dbReference type="Proteomes" id="UP001195483"/>
    </source>
</evidence>
<dbReference type="PROSITE" id="PS50026">
    <property type="entry name" value="EGF_3"/>
    <property type="match status" value="3"/>
</dbReference>
<dbReference type="Proteomes" id="UP001195483">
    <property type="component" value="Unassembled WGS sequence"/>
</dbReference>
<dbReference type="PROSITE" id="PS01186">
    <property type="entry name" value="EGF_2"/>
    <property type="match status" value="3"/>
</dbReference>
<feature type="domain" description="SRCR" evidence="12">
    <location>
        <begin position="127"/>
        <end position="242"/>
    </location>
</feature>
<evidence type="ECO:0000256" key="2">
    <source>
        <dbReference type="ARBA" id="ARBA00022729"/>
    </source>
</evidence>
<name>A0AAE0W0F8_9BIVA</name>
<evidence type="ECO:0000256" key="1">
    <source>
        <dbReference type="ARBA" id="ARBA00022536"/>
    </source>
</evidence>
<protein>
    <submittedName>
        <fullName evidence="13">Uncharacterized protein</fullName>
    </submittedName>
</protein>
<dbReference type="CDD" id="cd00054">
    <property type="entry name" value="EGF_CA"/>
    <property type="match status" value="3"/>
</dbReference>
<feature type="domain" description="EGF-like" evidence="11">
    <location>
        <begin position="340"/>
        <end position="376"/>
    </location>
</feature>
<feature type="coiled-coil region" evidence="8">
    <location>
        <begin position="508"/>
        <end position="569"/>
    </location>
</feature>
<organism evidence="13 14">
    <name type="scientific">Potamilus streckersoni</name>
    <dbReference type="NCBI Taxonomy" id="2493646"/>
    <lineage>
        <taxon>Eukaryota</taxon>
        <taxon>Metazoa</taxon>
        <taxon>Spiralia</taxon>
        <taxon>Lophotrochozoa</taxon>
        <taxon>Mollusca</taxon>
        <taxon>Bivalvia</taxon>
        <taxon>Autobranchia</taxon>
        <taxon>Heteroconchia</taxon>
        <taxon>Palaeoheterodonta</taxon>
        <taxon>Unionida</taxon>
        <taxon>Unionoidea</taxon>
        <taxon>Unionidae</taxon>
        <taxon>Ambleminae</taxon>
        <taxon>Lampsilini</taxon>
        <taxon>Potamilus</taxon>
    </lineage>
</organism>
<keyword evidence="4 7" id="KW-1015">Disulfide bond</keyword>
<dbReference type="PROSITE" id="PS00010">
    <property type="entry name" value="ASX_HYDROXYL"/>
    <property type="match status" value="3"/>
</dbReference>
<keyword evidence="9" id="KW-0472">Membrane</keyword>
<dbReference type="InterPro" id="IPR018097">
    <property type="entry name" value="EGF_Ca-bd_CS"/>
</dbReference>
<dbReference type="SMART" id="SM00181">
    <property type="entry name" value="EGF"/>
    <property type="match status" value="3"/>
</dbReference>
<feature type="domain" description="EGF-like" evidence="11">
    <location>
        <begin position="264"/>
        <end position="300"/>
    </location>
</feature>
<keyword evidence="1 6" id="KW-0245">EGF-like domain</keyword>
<dbReference type="FunFam" id="2.10.25.10:FF:000038">
    <property type="entry name" value="Fibrillin 2"/>
    <property type="match status" value="1"/>
</dbReference>
<feature type="signal peptide" evidence="10">
    <location>
        <begin position="1"/>
        <end position="21"/>
    </location>
</feature>
<feature type="chain" id="PRO_5042051729" evidence="10">
    <location>
        <begin position="22"/>
        <end position="572"/>
    </location>
</feature>
<keyword evidence="9" id="KW-1133">Transmembrane helix</keyword>
<keyword evidence="14" id="KW-1185">Reference proteome</keyword>
<evidence type="ECO:0000256" key="7">
    <source>
        <dbReference type="PROSITE-ProRule" id="PRU00196"/>
    </source>
</evidence>
<dbReference type="Pfam" id="PF07645">
    <property type="entry name" value="EGF_CA"/>
    <property type="match status" value="3"/>
</dbReference>
<dbReference type="SMART" id="SM00202">
    <property type="entry name" value="SR"/>
    <property type="match status" value="2"/>
</dbReference>
<accession>A0AAE0W0F8</accession>
<dbReference type="InterPro" id="IPR000152">
    <property type="entry name" value="EGF-type_Asp/Asn_hydroxyl_site"/>
</dbReference>
<feature type="disulfide bond" evidence="6">
    <location>
        <begin position="290"/>
        <end position="299"/>
    </location>
</feature>
<feature type="disulfide bond" evidence="7">
    <location>
        <begin position="96"/>
        <end position="106"/>
    </location>
</feature>
<feature type="disulfide bond" evidence="7">
    <location>
        <begin position="199"/>
        <end position="209"/>
    </location>
</feature>
<evidence type="ECO:0000256" key="9">
    <source>
        <dbReference type="SAM" id="Phobius"/>
    </source>
</evidence>
<evidence type="ECO:0000256" key="6">
    <source>
        <dbReference type="PROSITE-ProRule" id="PRU00076"/>
    </source>
</evidence>
<dbReference type="EMBL" id="JAEAOA010001892">
    <property type="protein sequence ID" value="KAK3596896.1"/>
    <property type="molecule type" value="Genomic_DNA"/>
</dbReference>
<dbReference type="SUPFAM" id="SSF56487">
    <property type="entry name" value="SRCR-like"/>
    <property type="match status" value="2"/>
</dbReference>
<dbReference type="Pfam" id="PF00530">
    <property type="entry name" value="SRCR"/>
    <property type="match status" value="2"/>
</dbReference>
<dbReference type="FunFam" id="3.10.250.10:FF:000001">
    <property type="entry name" value="Lysyl oxidase 4 isoform X1"/>
    <property type="match status" value="2"/>
</dbReference>
<comment type="caution">
    <text evidence="13">The sequence shown here is derived from an EMBL/GenBank/DDBJ whole genome shotgun (WGS) entry which is preliminary data.</text>
</comment>
<feature type="transmembrane region" description="Helical" evidence="9">
    <location>
        <begin position="396"/>
        <end position="417"/>
    </location>
</feature>
<proteinExistence type="predicted"/>
<dbReference type="InterPro" id="IPR009030">
    <property type="entry name" value="Growth_fac_rcpt_cys_sf"/>
</dbReference>
<dbReference type="InterPro" id="IPR001190">
    <property type="entry name" value="SRCR"/>
</dbReference>
<gene>
    <name evidence="13" type="ORF">CHS0354_031673</name>
</gene>
<feature type="disulfide bond" evidence="6">
    <location>
        <begin position="328"/>
        <end position="337"/>
    </location>
</feature>
<evidence type="ECO:0000259" key="11">
    <source>
        <dbReference type="PROSITE" id="PS50026"/>
    </source>
</evidence>
<evidence type="ECO:0000259" key="12">
    <source>
        <dbReference type="PROSITE" id="PS50287"/>
    </source>
</evidence>
<dbReference type="FunFam" id="2.10.25.10:FF:000004">
    <property type="entry name" value="Neurogenic locus notch 1"/>
    <property type="match status" value="1"/>
</dbReference>
<dbReference type="PANTHER" id="PTHR19331:SF465">
    <property type="entry name" value="EGG PEPTIDE SPERACT RECEPTOR"/>
    <property type="match status" value="1"/>
</dbReference>
<dbReference type="PROSITE" id="PS00022">
    <property type="entry name" value="EGF_1"/>
    <property type="match status" value="2"/>
</dbReference>
<dbReference type="Gene3D" id="2.10.25.10">
    <property type="entry name" value="Laminin"/>
    <property type="match status" value="3"/>
</dbReference>
<dbReference type="InterPro" id="IPR049883">
    <property type="entry name" value="NOTCH1_EGF-like"/>
</dbReference>
<keyword evidence="3" id="KW-0677">Repeat</keyword>
<feature type="disulfide bond" evidence="6">
    <location>
        <begin position="366"/>
        <end position="375"/>
    </location>
</feature>
<keyword evidence="5" id="KW-0325">Glycoprotein</keyword>
<dbReference type="PROSITE" id="PS50287">
    <property type="entry name" value="SRCR_2"/>
    <property type="match status" value="2"/>
</dbReference>
<sequence>MMALPTTFYFLFCALFNSTFAVSVRLSGNSSMTTYFAYGRVEINYNGTWGTVCDRLWDDDEATVVCKMLGYQYGIAIKNAKYGKGTGPVMLDRAYCRSYHKSLEECSSLSWTTNCSHEQDAGIACNIRLAGKALISTSIAYGRVEVYYNGSWGTVCDTNWYSNEARVVCKMFGYSDGIALTESFFGAGYGPMWLNNVICFSSAKDLSECNHIGWGNGTSYSHRYYPSWYCTHYKDDAGVLCYDNSRESQVACGDGWTGSSCTTDIDECKIAQCSHNGTCINTLGSFKCMCPSGWNGSSCETDTDECENGLCAYNSSCINTLGSYKCLCTAGWIGATCKIDVDECALNMCANGGKCTNTVGSFHCECPLGFIDSRCTILSDLESYLNKKERLSPTSMAGWILFGIVLLILITVTVVIAKHVRKKQAGFTLSYTRLTEQLAEPTQDQIISSLNSTTNQHDSNVRGSMTTLECKTLKANSSDSRMTDDKSIEVNTKNDREHTEPQTVVGKKDEMDAEERQMLGRLEEIETRKAQLMAPIMKQRRKNELRQRLEKAEEDLVILEKESVSLQGSTII</sequence>
<keyword evidence="9" id="KW-0812">Transmembrane</keyword>
<comment type="caution">
    <text evidence="7">Lacks conserved residue(s) required for the propagation of feature annotation.</text>
</comment>
<dbReference type="SUPFAM" id="SSF57184">
    <property type="entry name" value="Growth factor receptor domain"/>
    <property type="match status" value="1"/>
</dbReference>
<keyword evidence="2 10" id="KW-0732">Signal</keyword>